<keyword evidence="7 11" id="KW-0472">Membrane</keyword>
<evidence type="ECO:0000256" key="9">
    <source>
        <dbReference type="ARBA" id="ARBA00023224"/>
    </source>
</evidence>
<dbReference type="Gene3D" id="1.20.1070.10">
    <property type="entry name" value="Rhodopsin 7-helix transmembrane proteins"/>
    <property type="match status" value="1"/>
</dbReference>
<dbReference type="GO" id="GO:0030425">
    <property type="term" value="C:dendrite"/>
    <property type="evidence" value="ECO:0007669"/>
    <property type="project" value="TreeGrafter"/>
</dbReference>
<dbReference type="Gene3D" id="1.10.1220.70">
    <property type="match status" value="1"/>
</dbReference>
<keyword evidence="14" id="KW-1185">Reference proteome</keyword>
<dbReference type="GO" id="GO:0007268">
    <property type="term" value="P:chemical synaptic transmission"/>
    <property type="evidence" value="ECO:0007669"/>
    <property type="project" value="TreeGrafter"/>
</dbReference>
<comment type="similarity">
    <text evidence="2 10">Belongs to the G-protein coupled receptor 1 family.</text>
</comment>
<organism evidence="13 14">
    <name type="scientific">Diatraea saccharalis</name>
    <name type="common">sugarcane borer</name>
    <dbReference type="NCBI Taxonomy" id="40085"/>
    <lineage>
        <taxon>Eukaryota</taxon>
        <taxon>Metazoa</taxon>
        <taxon>Ecdysozoa</taxon>
        <taxon>Arthropoda</taxon>
        <taxon>Hexapoda</taxon>
        <taxon>Insecta</taxon>
        <taxon>Pterygota</taxon>
        <taxon>Neoptera</taxon>
        <taxon>Endopterygota</taxon>
        <taxon>Lepidoptera</taxon>
        <taxon>Glossata</taxon>
        <taxon>Ditrysia</taxon>
        <taxon>Pyraloidea</taxon>
        <taxon>Crambidae</taxon>
        <taxon>Crambinae</taxon>
        <taxon>Diatraea</taxon>
    </lineage>
</organism>
<dbReference type="OrthoDB" id="5957871at2759"/>
<evidence type="ECO:0000256" key="5">
    <source>
        <dbReference type="ARBA" id="ARBA00022989"/>
    </source>
</evidence>
<keyword evidence="3" id="KW-1003">Cell membrane</keyword>
<dbReference type="GO" id="GO:0030594">
    <property type="term" value="F:neurotransmitter receptor activity"/>
    <property type="evidence" value="ECO:0007669"/>
    <property type="project" value="TreeGrafter"/>
</dbReference>
<proteinExistence type="inferred from homology"/>
<dbReference type="InterPro" id="IPR017452">
    <property type="entry name" value="GPCR_Rhodpsn_7TM"/>
</dbReference>
<evidence type="ECO:0000259" key="12">
    <source>
        <dbReference type="PROSITE" id="PS50262"/>
    </source>
</evidence>
<keyword evidence="4 10" id="KW-0812">Transmembrane</keyword>
<evidence type="ECO:0000313" key="13">
    <source>
        <dbReference type="EMBL" id="CAG9783282.1"/>
    </source>
</evidence>
<protein>
    <recommendedName>
        <fullName evidence="12">G-protein coupled receptors family 1 profile domain-containing protein</fullName>
    </recommendedName>
</protein>
<reference evidence="13" key="1">
    <citation type="submission" date="2021-12" db="EMBL/GenBank/DDBJ databases">
        <authorList>
            <person name="King R."/>
        </authorList>
    </citation>
    <scope>NUCLEOTIDE SEQUENCE</scope>
</reference>
<keyword evidence="6 10" id="KW-0297">G-protein coupled receptor</keyword>
<dbReference type="Proteomes" id="UP001153714">
    <property type="component" value="Chromosome 10"/>
</dbReference>
<evidence type="ECO:0000256" key="11">
    <source>
        <dbReference type="SAM" id="Phobius"/>
    </source>
</evidence>
<dbReference type="GO" id="GO:0007187">
    <property type="term" value="P:G protein-coupled receptor signaling pathway, coupled to cyclic nucleotide second messenger"/>
    <property type="evidence" value="ECO:0007669"/>
    <property type="project" value="TreeGrafter"/>
</dbReference>
<name>A0A9N9QTZ4_9NEOP</name>
<accession>A0A9N9QTZ4</accession>
<dbReference type="GO" id="GO:0005886">
    <property type="term" value="C:plasma membrane"/>
    <property type="evidence" value="ECO:0007669"/>
    <property type="project" value="UniProtKB-SubCell"/>
</dbReference>
<dbReference type="PANTHER" id="PTHR24247">
    <property type="entry name" value="5-HYDROXYTRYPTAMINE RECEPTOR"/>
    <property type="match status" value="1"/>
</dbReference>
<feature type="transmembrane region" description="Helical" evidence="11">
    <location>
        <begin position="178"/>
        <end position="197"/>
    </location>
</feature>
<evidence type="ECO:0000256" key="8">
    <source>
        <dbReference type="ARBA" id="ARBA00023170"/>
    </source>
</evidence>
<dbReference type="PROSITE" id="PS50262">
    <property type="entry name" value="G_PROTEIN_RECEP_F1_2"/>
    <property type="match status" value="1"/>
</dbReference>
<evidence type="ECO:0000256" key="10">
    <source>
        <dbReference type="RuleBase" id="RU000688"/>
    </source>
</evidence>
<evidence type="ECO:0000256" key="7">
    <source>
        <dbReference type="ARBA" id="ARBA00023136"/>
    </source>
</evidence>
<dbReference type="EMBL" id="OU893341">
    <property type="protein sequence ID" value="CAG9783282.1"/>
    <property type="molecule type" value="Genomic_DNA"/>
</dbReference>
<sequence length="281" mass="31108">MNASLYGSWGLGETFPRPSLFGYVIRVSWHWLTISVLFFLKKEYTCKMITIHPRGDIGVTWCAAAISLAVVTATTLAGNSAVLFALRRVRRAPAHYPLASLATADLLVGAFVLPIAAARELFVFHLSQYHWLICSCWSTLDVLCCTASILSLCALGWERWCGITAPLSRARRARQARLYAVLVWPVSTVVAMPTAFIPSPKHFHPDSLCKCVVDVGWLLCTWLGYTNSALNPLVYAAASPTVRRALHSSLTTSSSTRHTDIQLSPCVRRPGFGELHRTRYL</sequence>
<dbReference type="GO" id="GO:0045202">
    <property type="term" value="C:synapse"/>
    <property type="evidence" value="ECO:0007669"/>
    <property type="project" value="GOC"/>
</dbReference>
<keyword evidence="5 11" id="KW-1133">Transmembrane helix</keyword>
<comment type="subcellular location">
    <subcellularLocation>
        <location evidence="1">Cell membrane</location>
        <topology evidence="1">Multi-pass membrane protein</topology>
    </subcellularLocation>
</comment>
<feature type="transmembrane region" description="Helical" evidence="11">
    <location>
        <begin position="20"/>
        <end position="40"/>
    </location>
</feature>
<dbReference type="AlphaFoldDB" id="A0A9N9QTZ4"/>
<evidence type="ECO:0000256" key="2">
    <source>
        <dbReference type="ARBA" id="ARBA00010663"/>
    </source>
</evidence>
<evidence type="ECO:0000256" key="6">
    <source>
        <dbReference type="ARBA" id="ARBA00023040"/>
    </source>
</evidence>
<evidence type="ECO:0000256" key="1">
    <source>
        <dbReference type="ARBA" id="ARBA00004651"/>
    </source>
</evidence>
<keyword evidence="8 10" id="KW-0675">Receptor</keyword>
<keyword evidence="9 10" id="KW-0807">Transducer</keyword>
<evidence type="ECO:0000256" key="3">
    <source>
        <dbReference type="ARBA" id="ARBA00022475"/>
    </source>
</evidence>
<reference evidence="13" key="2">
    <citation type="submission" date="2022-10" db="EMBL/GenBank/DDBJ databases">
        <authorList>
            <consortium name="ENA_rothamsted_submissions"/>
            <consortium name="culmorum"/>
            <person name="King R."/>
        </authorList>
    </citation>
    <scope>NUCLEOTIDE SEQUENCE</scope>
</reference>
<dbReference type="SUPFAM" id="SSF81321">
    <property type="entry name" value="Family A G protein-coupled receptor-like"/>
    <property type="match status" value="1"/>
</dbReference>
<dbReference type="PROSITE" id="PS00237">
    <property type="entry name" value="G_PROTEIN_RECEP_F1_1"/>
    <property type="match status" value="1"/>
</dbReference>
<feature type="domain" description="G-protein coupled receptors family 1 profile" evidence="12">
    <location>
        <begin position="78"/>
        <end position="281"/>
    </location>
</feature>
<feature type="transmembrane region" description="Helical" evidence="11">
    <location>
        <begin position="96"/>
        <end position="117"/>
    </location>
</feature>
<dbReference type="GO" id="GO:0004993">
    <property type="term" value="F:G protein-coupled serotonin receptor activity"/>
    <property type="evidence" value="ECO:0007669"/>
    <property type="project" value="TreeGrafter"/>
</dbReference>
<evidence type="ECO:0000256" key="4">
    <source>
        <dbReference type="ARBA" id="ARBA00022692"/>
    </source>
</evidence>
<evidence type="ECO:0000313" key="14">
    <source>
        <dbReference type="Proteomes" id="UP001153714"/>
    </source>
</evidence>
<dbReference type="PRINTS" id="PR00237">
    <property type="entry name" value="GPCRRHODOPSN"/>
</dbReference>
<gene>
    <name evidence="13" type="ORF">DIATSA_LOCUS1469</name>
</gene>
<dbReference type="Pfam" id="PF00001">
    <property type="entry name" value="7tm_1"/>
    <property type="match status" value="1"/>
</dbReference>
<dbReference type="InterPro" id="IPR000276">
    <property type="entry name" value="GPCR_Rhodpsn"/>
</dbReference>